<dbReference type="PATRIC" id="fig|1380772.3.peg.1685"/>
<feature type="signal peptide" evidence="2">
    <location>
        <begin position="1"/>
        <end position="28"/>
    </location>
</feature>
<proteinExistence type="predicted"/>
<evidence type="ECO:0000313" key="3">
    <source>
        <dbReference type="EMBL" id="ETD04262.1"/>
    </source>
</evidence>
<keyword evidence="2" id="KW-0732">Signal</keyword>
<feature type="chain" id="PRO_5004766357" description="WxL domain-containing protein" evidence="2">
    <location>
        <begin position="29"/>
        <end position="218"/>
    </location>
</feature>
<gene>
    <name evidence="3" type="ORF">N568_0108740</name>
</gene>
<sequence length="218" mass="23705">MKLKSIKNTVLLATISLIGLGLSGRVLAAEGQNQIIDGSKGQNSAEIITRGNLGEIDNTDPETPLPDGDDRWINVTLPTEVIFESTDSETITSPKNYQIVNNSGRPVKVDVDKYVITGGNGVPALTSLNIKRTTGFEGNPTVNLVSSKAEAKEYKINKELVRLANKEGKFADEVDGAKSTNFEFTGTMNKEDLSEKQNYIESKLSFKFTSLRMDGTTV</sequence>
<evidence type="ECO:0000313" key="4">
    <source>
        <dbReference type="Proteomes" id="UP000018692"/>
    </source>
</evidence>
<dbReference type="Proteomes" id="UP000018692">
    <property type="component" value="Unassembled WGS sequence"/>
</dbReference>
<dbReference type="AlphaFoldDB" id="V8ANZ0"/>
<evidence type="ECO:0000256" key="1">
    <source>
        <dbReference type="SAM" id="MobiDB-lite"/>
    </source>
</evidence>
<comment type="caution">
    <text evidence="3">The sequence shown here is derived from an EMBL/GenBank/DDBJ whole genome shotgun (WGS) entry which is preliminary data.</text>
</comment>
<dbReference type="EMBL" id="AVFE01000033">
    <property type="protein sequence ID" value="ETD04262.1"/>
    <property type="molecule type" value="Genomic_DNA"/>
</dbReference>
<organism evidence="3 4">
    <name type="scientific">Lactococcus garvieae TRF1</name>
    <dbReference type="NCBI Taxonomy" id="1380772"/>
    <lineage>
        <taxon>Bacteria</taxon>
        <taxon>Bacillati</taxon>
        <taxon>Bacillota</taxon>
        <taxon>Bacilli</taxon>
        <taxon>Lactobacillales</taxon>
        <taxon>Streptococcaceae</taxon>
        <taxon>Lactococcus</taxon>
    </lineage>
</organism>
<protein>
    <recommendedName>
        <fullName evidence="5">WxL domain-containing protein</fullName>
    </recommendedName>
</protein>
<feature type="region of interest" description="Disordered" evidence="1">
    <location>
        <begin position="50"/>
        <end position="69"/>
    </location>
</feature>
<evidence type="ECO:0000256" key="2">
    <source>
        <dbReference type="SAM" id="SignalP"/>
    </source>
</evidence>
<reference evidence="3 4" key="1">
    <citation type="submission" date="2013-07" db="EMBL/GenBank/DDBJ databases">
        <title>Isolation of Lactococcus garvieae strain TRF1 from the fecal material of a timber rattlesnake.</title>
        <authorList>
            <person name="McLaughlin R.W."/>
            <person name="Cochran P.A."/>
            <person name="Dowd S.E."/>
        </authorList>
    </citation>
    <scope>NUCLEOTIDE SEQUENCE [LARGE SCALE GENOMIC DNA]</scope>
    <source>
        <strain evidence="3 4">TRF1</strain>
    </source>
</reference>
<evidence type="ECO:0008006" key="5">
    <source>
        <dbReference type="Google" id="ProtNLM"/>
    </source>
</evidence>
<accession>V8ANZ0</accession>
<name>V8ANZ0_9LACT</name>